<dbReference type="EMBL" id="SMUV01000056">
    <property type="protein sequence ID" value="TDK50444.1"/>
    <property type="molecule type" value="Genomic_DNA"/>
</dbReference>
<evidence type="ECO:0000256" key="3">
    <source>
        <dbReference type="ARBA" id="ARBA00022448"/>
    </source>
</evidence>
<evidence type="ECO:0000256" key="2">
    <source>
        <dbReference type="ARBA" id="ARBA00007362"/>
    </source>
</evidence>
<dbReference type="PANTHER" id="PTHR22911:SF137">
    <property type="entry name" value="SOLUTE CARRIER FAMILY 35 MEMBER G2-RELATED"/>
    <property type="match status" value="1"/>
</dbReference>
<feature type="transmembrane region" description="Helical" evidence="8">
    <location>
        <begin position="239"/>
        <end position="258"/>
    </location>
</feature>
<dbReference type="Pfam" id="PF00892">
    <property type="entry name" value="EamA"/>
    <property type="match status" value="2"/>
</dbReference>
<dbReference type="NCBIfam" id="TIGR00688">
    <property type="entry name" value="rarD"/>
    <property type="match status" value="1"/>
</dbReference>
<name>A0A4R5VFB1_9RHOB</name>
<keyword evidence="7 8" id="KW-0472">Membrane</keyword>
<keyword evidence="5 8" id="KW-0812">Transmembrane</keyword>
<protein>
    <submittedName>
        <fullName evidence="10">EamA family transporter RarD</fullName>
    </submittedName>
</protein>
<feature type="transmembrane region" description="Helical" evidence="8">
    <location>
        <begin position="264"/>
        <end position="285"/>
    </location>
</feature>
<evidence type="ECO:0000256" key="4">
    <source>
        <dbReference type="ARBA" id="ARBA00022475"/>
    </source>
</evidence>
<dbReference type="RefSeq" id="WP_133358911.1">
    <property type="nucleotide sequence ID" value="NZ_SMUV01000056.1"/>
</dbReference>
<dbReference type="GO" id="GO:0005886">
    <property type="term" value="C:plasma membrane"/>
    <property type="evidence" value="ECO:0007669"/>
    <property type="project" value="UniProtKB-SubCell"/>
</dbReference>
<proteinExistence type="inferred from homology"/>
<keyword evidence="4" id="KW-1003">Cell membrane</keyword>
<comment type="subcellular location">
    <subcellularLocation>
        <location evidence="1">Cell membrane</location>
        <topology evidence="1">Multi-pass membrane protein</topology>
    </subcellularLocation>
</comment>
<feature type="transmembrane region" description="Helical" evidence="8">
    <location>
        <begin position="126"/>
        <end position="143"/>
    </location>
</feature>
<keyword evidence="3" id="KW-0813">Transport</keyword>
<comment type="caution">
    <text evidence="10">The sequence shown here is derived from an EMBL/GenBank/DDBJ whole genome shotgun (WGS) entry which is preliminary data.</text>
</comment>
<feature type="transmembrane region" description="Helical" evidence="8">
    <location>
        <begin position="177"/>
        <end position="194"/>
    </location>
</feature>
<dbReference type="SUPFAM" id="SSF103481">
    <property type="entry name" value="Multidrug resistance efflux transporter EmrE"/>
    <property type="match status" value="2"/>
</dbReference>
<feature type="transmembrane region" description="Helical" evidence="8">
    <location>
        <begin position="37"/>
        <end position="58"/>
    </location>
</feature>
<dbReference type="PANTHER" id="PTHR22911">
    <property type="entry name" value="ACYL-MALONYL CONDENSING ENZYME-RELATED"/>
    <property type="match status" value="1"/>
</dbReference>
<dbReference type="InterPro" id="IPR000620">
    <property type="entry name" value="EamA_dom"/>
</dbReference>
<dbReference type="InterPro" id="IPR004626">
    <property type="entry name" value="RarD"/>
</dbReference>
<evidence type="ECO:0000313" key="10">
    <source>
        <dbReference type="EMBL" id="TDK50444.1"/>
    </source>
</evidence>
<gene>
    <name evidence="10" type="primary">rarD</name>
    <name evidence="10" type="ORF">E1832_06420</name>
</gene>
<accession>A0A4R5VFB1</accession>
<evidence type="ECO:0000256" key="7">
    <source>
        <dbReference type="ARBA" id="ARBA00023136"/>
    </source>
</evidence>
<dbReference type="OrthoDB" id="369870at2"/>
<evidence type="ECO:0000259" key="9">
    <source>
        <dbReference type="Pfam" id="PF00892"/>
    </source>
</evidence>
<evidence type="ECO:0000256" key="5">
    <source>
        <dbReference type="ARBA" id="ARBA00022692"/>
    </source>
</evidence>
<evidence type="ECO:0000256" key="6">
    <source>
        <dbReference type="ARBA" id="ARBA00022989"/>
    </source>
</evidence>
<feature type="domain" description="EamA" evidence="9">
    <location>
        <begin position="6"/>
        <end position="142"/>
    </location>
</feature>
<feature type="domain" description="EamA" evidence="9">
    <location>
        <begin position="151"/>
        <end position="281"/>
    </location>
</feature>
<organism evidence="10 11">
    <name type="scientific">Antarcticimicrobium luteum</name>
    <dbReference type="NCBI Taxonomy" id="2547397"/>
    <lineage>
        <taxon>Bacteria</taxon>
        <taxon>Pseudomonadati</taxon>
        <taxon>Pseudomonadota</taxon>
        <taxon>Alphaproteobacteria</taxon>
        <taxon>Rhodobacterales</taxon>
        <taxon>Paracoccaceae</taxon>
        <taxon>Antarcticimicrobium</taxon>
    </lineage>
</organism>
<evidence type="ECO:0000256" key="1">
    <source>
        <dbReference type="ARBA" id="ARBA00004651"/>
    </source>
</evidence>
<feature type="transmembrane region" description="Helical" evidence="8">
    <location>
        <begin position="7"/>
        <end position="25"/>
    </location>
</feature>
<dbReference type="Proteomes" id="UP000295301">
    <property type="component" value="Unassembled WGS sequence"/>
</dbReference>
<dbReference type="AlphaFoldDB" id="A0A4R5VFB1"/>
<sequence length="316" mass="34102">MTETQKGMLAMIGACTIWGLSPLYYKLLAHVPPLEVLAHRTLWSFVLFAAILALRGRLPEVRSALRGWRRVALFALASAMISTNWFFYILSIQIGHATEASLGYYIFPLVAVLIGRFGFGERLATAQWLAVALAALAVLGLTWGLGVAPWIALLLASTFGLYGAVKKHLPVGPMVSVTIEILFFLPVGLTMLAIQHGSGQGAFGRAFWDSALLVLSGPLTATPLILFSAAARRVPMATVGLLQYLNPTLQFLCAVLVFGEPFTLWHRIAFGLIWVALALFSVSALRQDRASRRAAMAATGVSAQVRNPASEPSAKP</sequence>
<keyword evidence="11" id="KW-1185">Reference proteome</keyword>
<reference evidence="10 11" key="1">
    <citation type="submission" date="2019-03" db="EMBL/GenBank/DDBJ databases">
        <title>Ruegeria lutea sp. nov., a novel strain, isolated from marine sediment, the Masan Bay, South Korea.</title>
        <authorList>
            <person name="Kim J."/>
            <person name="Kim D.-Y."/>
            <person name="Lee S.-S."/>
        </authorList>
    </citation>
    <scope>NUCLEOTIDE SEQUENCE [LARGE SCALE GENOMIC DNA]</scope>
    <source>
        <strain evidence="10 11">318-1</strain>
    </source>
</reference>
<feature type="transmembrane region" description="Helical" evidence="8">
    <location>
        <begin position="206"/>
        <end position="227"/>
    </location>
</feature>
<keyword evidence="6 8" id="KW-1133">Transmembrane helix</keyword>
<comment type="similarity">
    <text evidence="2">Belongs to the EamA transporter family.</text>
</comment>
<dbReference type="InterPro" id="IPR037185">
    <property type="entry name" value="EmrE-like"/>
</dbReference>
<feature type="transmembrane region" description="Helical" evidence="8">
    <location>
        <begin position="102"/>
        <end position="119"/>
    </location>
</feature>
<feature type="transmembrane region" description="Helical" evidence="8">
    <location>
        <begin position="70"/>
        <end position="90"/>
    </location>
</feature>
<evidence type="ECO:0000256" key="8">
    <source>
        <dbReference type="SAM" id="Phobius"/>
    </source>
</evidence>
<evidence type="ECO:0000313" key="11">
    <source>
        <dbReference type="Proteomes" id="UP000295301"/>
    </source>
</evidence>
<feature type="transmembrane region" description="Helical" evidence="8">
    <location>
        <begin position="149"/>
        <end position="165"/>
    </location>
</feature>